<feature type="binding site" evidence="10">
    <location>
        <begin position="112"/>
        <end position="119"/>
    </location>
    <ligand>
        <name>ATP</name>
        <dbReference type="ChEBI" id="CHEBI:30616"/>
    </ligand>
</feature>
<dbReference type="FunFam" id="3.40.850.10:FF:000019">
    <property type="entry name" value="Kinesin-like protein KIN-5D"/>
    <property type="match status" value="1"/>
</dbReference>
<dbReference type="SMART" id="SM00129">
    <property type="entry name" value="KISc"/>
    <property type="match status" value="1"/>
</dbReference>
<keyword evidence="2" id="KW-0963">Cytoplasm</keyword>
<feature type="coiled-coil region" evidence="11">
    <location>
        <begin position="456"/>
        <end position="483"/>
    </location>
</feature>
<evidence type="ECO:0000256" key="2">
    <source>
        <dbReference type="ARBA" id="ARBA00022490"/>
    </source>
</evidence>
<dbReference type="PANTHER" id="PTHR47968:SF75">
    <property type="entry name" value="CENTROMERE-ASSOCIATED PROTEIN E"/>
    <property type="match status" value="1"/>
</dbReference>
<dbReference type="PANTHER" id="PTHR47968">
    <property type="entry name" value="CENTROMERE PROTEIN E"/>
    <property type="match status" value="1"/>
</dbReference>
<dbReference type="InterPro" id="IPR019821">
    <property type="entry name" value="Kinesin_motor_CS"/>
</dbReference>
<comment type="subcellular location">
    <subcellularLocation>
        <location evidence="1">Cytoplasm</location>
        <location evidence="1">Cytoskeleton</location>
    </subcellularLocation>
</comment>
<feature type="coiled-coil region" evidence="11">
    <location>
        <begin position="736"/>
        <end position="770"/>
    </location>
</feature>
<sequence>MKNTQKQEKNKEQTPTASSSSNTGNIKVVCRVRPPNKKEIEQFEQGQQRQCIDFASDEKTIKLNIPDAEKYQFTFDRIFAPDTTQQAIYEYSAKPVVQSVLEGYNGTVFAYGQTSSGKTHTMQGPSITDQEQKGIVPRMVTTVFQHVNTSPSHIEFKIKLSIVEIYLEKIKDLLDPSKVNLTVREDRTHGVYIQDVTEKYVTSEKEVFSIIDQGNQNRSVAYTNMNEGSSRSHMLFIMTVYQNNLQDLSAKSGKLFLVDLAGSEKISKTGAEGKVLDEAKKINQSLSSLGNVINALTDGKSQHVPYRDSKLTRVLQESLGGNSTTTLIITCSPSSFNDQETLSTLRFGMRAKCIKNKPKINREYTIQELQLMIQNQEKIIDEQKKQIRQLEKQIENGNFTNMSTIQTNNSDTLNTSQEITETDENIGSSAMVDKCMELEAQLEAEKAKCSSYAYQLNQVKNELSNVTSQMEAFQQENEVMANKLTQLAFLLNDLETEMINNKFNMEKSQSSKQAMMQQISQFRKIQEQYKNQFSNTLNNHFNKNQRVIELVGDDVKQINKDLLLVCQTKLSEEEFKLFLNQMIVQKNTNQEEIPIADYNNVQQELEQEKQLRLQTEQELQTAQEENSKLLKIQEQLQADLSSKNSINSEANKELNEIQLNKERQQFKQAKEKILDELKEKVNKVLVLESELENQKSLAKKYEDELKKKENDQQFKIEYLEKNLERMMTMYENLFSKMMLDKRQDDQEQKLKEKEKQIQKLEQKLNESMCKNYVSKNQIKRLKSFQEEEQINPKSTNNILSALNNDFQNNFGHVDDGNDTDKTEINRTVNSSDFSQDPINESLDDDNMGDNFIQNINNNQNMISEDDQNNFDIFKKSTQNFNHRRETHHRKNRSNSTAGNSPTSKFQKPSKITDLHLDFTLLEQQNLNRNLNNSFSAVHKLSRKKSEPQQYNLSQFNQQHKIKSQQEMLFRGNSSQSLNASIDYGKNRKNQPSIAIQRVNNDIGFDIQEVDDDNVSEAYNSMNNPQNFAFNNKNFQQNKYNQNNNNNYRQQQNLFPNNQIDQYQSNQQQFNSNQPYQQQIKQLPVKVSSLNIQGLNLTSNNMNYPYSTQPSSRIQTARRKYDDNNSIVGDDNDYYNILKSTETEGNTNNSEMLSSQMKIPVTPSSIIMGQSNQKNLPFVDYMMNQQKNLIQNTIIQRKNTNNFNQSQVNTTETSDSGKGNNKKITGSDILRGNPALSPFINTFSFKLLNLQTNCIYAY</sequence>
<dbReference type="PRINTS" id="PR00380">
    <property type="entry name" value="KINESINHEAVY"/>
</dbReference>
<comment type="similarity">
    <text evidence="9">Belongs to the TRAFAC class myosin-kinesin ATPase superfamily. Kinesin family. KIN-5/BimC subfamily.</text>
</comment>
<dbReference type="OrthoDB" id="3176171at2759"/>
<keyword evidence="7 10" id="KW-0505">Motor protein</keyword>
<protein>
    <submittedName>
        <fullName evidence="14">Kinesin motor catalytic domain protein</fullName>
    </submittedName>
</protein>
<keyword evidence="3" id="KW-0493">Microtubule</keyword>
<feature type="coiled-coil region" evidence="11">
    <location>
        <begin position="598"/>
        <end position="711"/>
    </location>
</feature>
<dbReference type="GO" id="GO:0005524">
    <property type="term" value="F:ATP binding"/>
    <property type="evidence" value="ECO:0007669"/>
    <property type="project" value="UniProtKB-UniRule"/>
</dbReference>
<evidence type="ECO:0000256" key="9">
    <source>
        <dbReference type="ARBA" id="ARBA00034704"/>
    </source>
</evidence>
<dbReference type="PROSITE" id="PS00411">
    <property type="entry name" value="KINESIN_MOTOR_1"/>
    <property type="match status" value="1"/>
</dbReference>
<feature type="region of interest" description="Disordered" evidence="12">
    <location>
        <begin position="881"/>
        <end position="908"/>
    </location>
</feature>
<evidence type="ECO:0000256" key="3">
    <source>
        <dbReference type="ARBA" id="ARBA00022701"/>
    </source>
</evidence>
<evidence type="ECO:0000256" key="11">
    <source>
        <dbReference type="SAM" id="Coils"/>
    </source>
</evidence>
<feature type="compositionally biased region" description="Polar residues" evidence="12">
    <location>
        <begin position="893"/>
        <end position="906"/>
    </location>
</feature>
<evidence type="ECO:0000313" key="15">
    <source>
        <dbReference type="Proteomes" id="UP000009168"/>
    </source>
</evidence>
<feature type="region of interest" description="Disordered" evidence="12">
    <location>
        <begin position="1"/>
        <end position="28"/>
    </location>
</feature>
<feature type="domain" description="Kinesin motor" evidence="13">
    <location>
        <begin position="25"/>
        <end position="354"/>
    </location>
</feature>
<dbReference type="InterPro" id="IPR001752">
    <property type="entry name" value="Kinesin_motor_dom"/>
</dbReference>
<dbReference type="GO" id="GO:0003777">
    <property type="term" value="F:microtubule motor activity"/>
    <property type="evidence" value="ECO:0007669"/>
    <property type="project" value="InterPro"/>
</dbReference>
<evidence type="ECO:0000256" key="4">
    <source>
        <dbReference type="ARBA" id="ARBA00022741"/>
    </source>
</evidence>
<evidence type="ECO:0000256" key="1">
    <source>
        <dbReference type="ARBA" id="ARBA00004245"/>
    </source>
</evidence>
<evidence type="ECO:0000256" key="10">
    <source>
        <dbReference type="PROSITE-ProRule" id="PRU00283"/>
    </source>
</evidence>
<feature type="compositionally biased region" description="Basic and acidic residues" evidence="12">
    <location>
        <begin position="1"/>
        <end position="12"/>
    </location>
</feature>
<keyword evidence="15" id="KW-1185">Reference proteome</keyword>
<dbReference type="GeneID" id="7837642"/>
<keyword evidence="5 10" id="KW-0067">ATP-binding</keyword>
<dbReference type="KEGG" id="tet:TTHERM_01035660"/>
<evidence type="ECO:0000256" key="5">
    <source>
        <dbReference type="ARBA" id="ARBA00022840"/>
    </source>
</evidence>
<dbReference type="PROSITE" id="PS50067">
    <property type="entry name" value="KINESIN_MOTOR_2"/>
    <property type="match status" value="1"/>
</dbReference>
<dbReference type="RefSeq" id="XP_001027745.2">
    <property type="nucleotide sequence ID" value="XM_001027745.2"/>
</dbReference>
<dbReference type="EMBL" id="GG662225">
    <property type="protein sequence ID" value="EAS07503.2"/>
    <property type="molecule type" value="Genomic_DNA"/>
</dbReference>
<dbReference type="SUPFAM" id="SSF52540">
    <property type="entry name" value="P-loop containing nucleoside triphosphate hydrolases"/>
    <property type="match status" value="1"/>
</dbReference>
<proteinExistence type="inferred from homology"/>
<dbReference type="InterPro" id="IPR027640">
    <property type="entry name" value="Kinesin-like_fam"/>
</dbReference>
<dbReference type="GO" id="GO:0007018">
    <property type="term" value="P:microtubule-based movement"/>
    <property type="evidence" value="ECO:0007669"/>
    <property type="project" value="InterPro"/>
</dbReference>
<dbReference type="STRING" id="312017.Q24I94"/>
<evidence type="ECO:0000256" key="6">
    <source>
        <dbReference type="ARBA" id="ARBA00023054"/>
    </source>
</evidence>
<keyword evidence="6 11" id="KW-0175">Coiled coil</keyword>
<accession>Q24I94</accession>
<dbReference type="eggNOG" id="KOG0240">
    <property type="taxonomic scope" value="Eukaryota"/>
</dbReference>
<evidence type="ECO:0000256" key="7">
    <source>
        <dbReference type="ARBA" id="ARBA00023175"/>
    </source>
</evidence>
<keyword evidence="8" id="KW-0206">Cytoskeleton</keyword>
<feature type="coiled-coil region" evidence="11">
    <location>
        <begin position="366"/>
        <end position="400"/>
    </location>
</feature>
<dbReference type="CDD" id="cd01369">
    <property type="entry name" value="KISc_KHC_KIF5"/>
    <property type="match status" value="1"/>
</dbReference>
<dbReference type="InterPro" id="IPR027417">
    <property type="entry name" value="P-loop_NTPase"/>
</dbReference>
<dbReference type="GO" id="GO:0008017">
    <property type="term" value="F:microtubule binding"/>
    <property type="evidence" value="ECO:0007669"/>
    <property type="project" value="InterPro"/>
</dbReference>
<name>Q24I94_TETTS</name>
<evidence type="ECO:0000259" key="13">
    <source>
        <dbReference type="PROSITE" id="PS50067"/>
    </source>
</evidence>
<feature type="region of interest" description="Disordered" evidence="12">
    <location>
        <begin position="1200"/>
        <end position="1227"/>
    </location>
</feature>
<dbReference type="Pfam" id="PF00225">
    <property type="entry name" value="Kinesin"/>
    <property type="match status" value="1"/>
</dbReference>
<dbReference type="Gene3D" id="3.40.850.10">
    <property type="entry name" value="Kinesin motor domain"/>
    <property type="match status" value="1"/>
</dbReference>
<dbReference type="AlphaFoldDB" id="Q24I94"/>
<dbReference type="InParanoid" id="Q24I94"/>
<feature type="compositionally biased region" description="Polar residues" evidence="12">
    <location>
        <begin position="1200"/>
        <end position="1223"/>
    </location>
</feature>
<feature type="compositionally biased region" description="Polar residues" evidence="12">
    <location>
        <begin position="15"/>
        <end position="25"/>
    </location>
</feature>
<evidence type="ECO:0000256" key="12">
    <source>
        <dbReference type="SAM" id="MobiDB-lite"/>
    </source>
</evidence>
<gene>
    <name evidence="14" type="ORF">TTHERM_01035660</name>
</gene>
<evidence type="ECO:0000256" key="8">
    <source>
        <dbReference type="ARBA" id="ARBA00023212"/>
    </source>
</evidence>
<reference evidence="15" key="1">
    <citation type="journal article" date="2006" name="PLoS Biol.">
        <title>Macronuclear genome sequence of the ciliate Tetrahymena thermophila, a model eukaryote.</title>
        <authorList>
            <person name="Eisen J.A."/>
            <person name="Coyne R.S."/>
            <person name="Wu M."/>
            <person name="Wu D."/>
            <person name="Thiagarajan M."/>
            <person name="Wortman J.R."/>
            <person name="Badger J.H."/>
            <person name="Ren Q."/>
            <person name="Amedeo P."/>
            <person name="Jones K.M."/>
            <person name="Tallon L.J."/>
            <person name="Delcher A.L."/>
            <person name="Salzberg S.L."/>
            <person name="Silva J.C."/>
            <person name="Haas B.J."/>
            <person name="Majoros W.H."/>
            <person name="Farzad M."/>
            <person name="Carlton J.M."/>
            <person name="Smith R.K. Jr."/>
            <person name="Garg J."/>
            <person name="Pearlman R.E."/>
            <person name="Karrer K.M."/>
            <person name="Sun L."/>
            <person name="Manning G."/>
            <person name="Elde N.C."/>
            <person name="Turkewitz A.P."/>
            <person name="Asai D.J."/>
            <person name="Wilkes D.E."/>
            <person name="Wang Y."/>
            <person name="Cai H."/>
            <person name="Collins K."/>
            <person name="Stewart B.A."/>
            <person name="Lee S.R."/>
            <person name="Wilamowska K."/>
            <person name="Weinberg Z."/>
            <person name="Ruzzo W.L."/>
            <person name="Wloga D."/>
            <person name="Gaertig J."/>
            <person name="Frankel J."/>
            <person name="Tsao C.-C."/>
            <person name="Gorovsky M.A."/>
            <person name="Keeling P.J."/>
            <person name="Waller R.F."/>
            <person name="Patron N.J."/>
            <person name="Cherry J.M."/>
            <person name="Stover N.A."/>
            <person name="Krieger C.J."/>
            <person name="del Toro C."/>
            <person name="Ryder H.F."/>
            <person name="Williamson S.C."/>
            <person name="Barbeau R.A."/>
            <person name="Hamilton E.P."/>
            <person name="Orias E."/>
        </authorList>
    </citation>
    <scope>NUCLEOTIDE SEQUENCE [LARGE SCALE GENOMIC DNA]</scope>
    <source>
        <strain evidence="15">SB210</strain>
    </source>
</reference>
<dbReference type="GO" id="GO:0007010">
    <property type="term" value="P:cytoskeleton organization"/>
    <property type="evidence" value="ECO:0007669"/>
    <property type="project" value="UniProtKB-ARBA"/>
</dbReference>
<keyword evidence="4 10" id="KW-0547">Nucleotide-binding</keyword>
<organism evidence="14 15">
    <name type="scientific">Tetrahymena thermophila (strain SB210)</name>
    <dbReference type="NCBI Taxonomy" id="312017"/>
    <lineage>
        <taxon>Eukaryota</taxon>
        <taxon>Sar</taxon>
        <taxon>Alveolata</taxon>
        <taxon>Ciliophora</taxon>
        <taxon>Intramacronucleata</taxon>
        <taxon>Oligohymenophorea</taxon>
        <taxon>Hymenostomatida</taxon>
        <taxon>Tetrahymenina</taxon>
        <taxon>Tetrahymenidae</taxon>
        <taxon>Tetrahymena</taxon>
    </lineage>
</organism>
<dbReference type="GO" id="GO:0005874">
    <property type="term" value="C:microtubule"/>
    <property type="evidence" value="ECO:0007669"/>
    <property type="project" value="UniProtKB-KW"/>
</dbReference>
<dbReference type="InterPro" id="IPR036961">
    <property type="entry name" value="Kinesin_motor_dom_sf"/>
</dbReference>
<dbReference type="HOGENOM" id="CLU_255693_0_0_1"/>
<evidence type="ECO:0000313" key="14">
    <source>
        <dbReference type="EMBL" id="EAS07503.2"/>
    </source>
</evidence>
<dbReference type="Proteomes" id="UP000009168">
    <property type="component" value="Unassembled WGS sequence"/>
</dbReference>